<dbReference type="Gene3D" id="3.30.565.10">
    <property type="entry name" value="Histidine kinase-like ATPase, C-terminal domain"/>
    <property type="match status" value="1"/>
</dbReference>
<dbReference type="InterPro" id="IPR035965">
    <property type="entry name" value="PAS-like_dom_sf"/>
</dbReference>
<sequence>MKGPDPHDLASDAAAQINDLFDAVDVAKAINSEEFRQLLDRIPIPIIIAKFVRGDHRICYTNEAFEGVIGMKLPEFAGRSWSILASFVDEKDQNKTLAKSMLNNGDDFLGTFRRMQPIPLVVEAFCGVIEKEDGTENYRVAALIDVTSRLNEREELERKARGQDLLLRELQHRVKNNLQLIVALIRLEARADRRGEKVNLAALAGRIESLFIIYQALSPDGQQSEIDLGNYLNQIASAVMNAHAAEGIRLDVKVDHTPTSINVALPVGLIANELVTNAFKYAFAGRPGGTITLHCLRQDPERYRVVVADDGVGLPEGGQWPVPGKIGSLIVQTLHENTKTDLVVETERDRGVRVTLTFGHKLPVRH</sequence>
<dbReference type="InterPro" id="IPR000014">
    <property type="entry name" value="PAS"/>
</dbReference>
<evidence type="ECO:0000256" key="4">
    <source>
        <dbReference type="ARBA" id="ARBA00022679"/>
    </source>
</evidence>
<keyword evidence="6" id="KW-0418">Kinase</keyword>
<feature type="domain" description="PAS" evidence="8">
    <location>
        <begin position="31"/>
        <end position="94"/>
    </location>
</feature>
<dbReference type="Proteomes" id="UP001364224">
    <property type="component" value="Unassembled WGS sequence"/>
</dbReference>
<comment type="caution">
    <text evidence="9">The sequence shown here is derived from an EMBL/GenBank/DDBJ whole genome shotgun (WGS) entry which is preliminary data.</text>
</comment>
<dbReference type="Pfam" id="PF02518">
    <property type="entry name" value="HATPase_c"/>
    <property type="match status" value="1"/>
</dbReference>
<dbReference type="SUPFAM" id="SSF55785">
    <property type="entry name" value="PYP-like sensor domain (PAS domain)"/>
    <property type="match status" value="1"/>
</dbReference>
<evidence type="ECO:0000313" key="9">
    <source>
        <dbReference type="EMBL" id="MEH2553620.1"/>
    </source>
</evidence>
<comment type="catalytic activity">
    <reaction evidence="1">
        <text>ATP + protein L-histidine = ADP + protein N-phospho-L-histidine.</text>
        <dbReference type="EC" id="2.7.13.3"/>
    </reaction>
</comment>
<dbReference type="SUPFAM" id="SSF55874">
    <property type="entry name" value="ATPase domain of HSP90 chaperone/DNA topoisomerase II/histidine kinase"/>
    <property type="match status" value="1"/>
</dbReference>
<dbReference type="InterPro" id="IPR036890">
    <property type="entry name" value="HATPase_C_sf"/>
</dbReference>
<gene>
    <name evidence="9" type="ORF">V1286_001149</name>
</gene>
<keyword evidence="7" id="KW-0067">ATP-binding</keyword>
<dbReference type="InterPro" id="IPR011495">
    <property type="entry name" value="Sig_transdc_His_kin_sub2_dim/P"/>
</dbReference>
<dbReference type="EMBL" id="JAZHRV010000001">
    <property type="protein sequence ID" value="MEH2553620.1"/>
    <property type="molecule type" value="Genomic_DNA"/>
</dbReference>
<name>A0ABU8B512_9BRAD</name>
<evidence type="ECO:0000313" key="10">
    <source>
        <dbReference type="Proteomes" id="UP001364224"/>
    </source>
</evidence>
<dbReference type="PROSITE" id="PS50112">
    <property type="entry name" value="PAS"/>
    <property type="match status" value="1"/>
</dbReference>
<proteinExistence type="predicted"/>
<dbReference type="RefSeq" id="WP_334478137.1">
    <property type="nucleotide sequence ID" value="NZ_JAZHRV010000001.1"/>
</dbReference>
<evidence type="ECO:0000256" key="1">
    <source>
        <dbReference type="ARBA" id="ARBA00000085"/>
    </source>
</evidence>
<evidence type="ECO:0000256" key="5">
    <source>
        <dbReference type="ARBA" id="ARBA00022741"/>
    </source>
</evidence>
<dbReference type="EC" id="2.7.13.3" evidence="2"/>
<evidence type="ECO:0000259" key="8">
    <source>
        <dbReference type="PROSITE" id="PS50112"/>
    </source>
</evidence>
<dbReference type="Pfam" id="PF07568">
    <property type="entry name" value="HisKA_2"/>
    <property type="match status" value="1"/>
</dbReference>
<keyword evidence="5" id="KW-0547">Nucleotide-binding</keyword>
<keyword evidence="10" id="KW-1185">Reference proteome</keyword>
<keyword evidence="3" id="KW-0597">Phosphoprotein</keyword>
<organism evidence="9 10">
    <name type="scientific">Bradyrhizobium algeriense</name>
    <dbReference type="NCBI Taxonomy" id="634784"/>
    <lineage>
        <taxon>Bacteria</taxon>
        <taxon>Pseudomonadati</taxon>
        <taxon>Pseudomonadota</taxon>
        <taxon>Alphaproteobacteria</taxon>
        <taxon>Hyphomicrobiales</taxon>
        <taxon>Nitrobacteraceae</taxon>
        <taxon>Bradyrhizobium</taxon>
    </lineage>
</organism>
<evidence type="ECO:0000256" key="7">
    <source>
        <dbReference type="ARBA" id="ARBA00022840"/>
    </source>
</evidence>
<dbReference type="PANTHER" id="PTHR41523:SF8">
    <property type="entry name" value="ETHYLENE RESPONSE SENSOR PROTEIN"/>
    <property type="match status" value="1"/>
</dbReference>
<dbReference type="NCBIfam" id="TIGR00229">
    <property type="entry name" value="sensory_box"/>
    <property type="match status" value="1"/>
</dbReference>
<protein>
    <recommendedName>
        <fullName evidence="2">histidine kinase</fullName>
        <ecNumber evidence="2">2.7.13.3</ecNumber>
    </recommendedName>
</protein>
<evidence type="ECO:0000256" key="3">
    <source>
        <dbReference type="ARBA" id="ARBA00022553"/>
    </source>
</evidence>
<keyword evidence="4" id="KW-0808">Transferase</keyword>
<evidence type="ECO:0000256" key="2">
    <source>
        <dbReference type="ARBA" id="ARBA00012438"/>
    </source>
</evidence>
<accession>A0ABU8B512</accession>
<dbReference type="InterPro" id="IPR003594">
    <property type="entry name" value="HATPase_dom"/>
</dbReference>
<evidence type="ECO:0000256" key="6">
    <source>
        <dbReference type="ARBA" id="ARBA00022777"/>
    </source>
</evidence>
<reference evidence="9 10" key="1">
    <citation type="submission" date="2024-02" db="EMBL/GenBank/DDBJ databases">
        <title>Adaptive strategies in a cosmopolitan and abundant soil bacterium.</title>
        <authorList>
            <person name="Carini P."/>
        </authorList>
    </citation>
    <scope>NUCLEOTIDE SEQUENCE [LARGE SCALE GENOMIC DNA]</scope>
    <source>
        <strain evidence="9 10">AZCC 1608</strain>
    </source>
</reference>
<dbReference type="PANTHER" id="PTHR41523">
    <property type="entry name" value="TWO-COMPONENT SYSTEM SENSOR PROTEIN"/>
    <property type="match status" value="1"/>
</dbReference>
<dbReference type="Gene3D" id="3.30.450.20">
    <property type="entry name" value="PAS domain"/>
    <property type="match status" value="1"/>
</dbReference>